<protein>
    <submittedName>
        <fullName evidence="1">Uncharacterized protein</fullName>
    </submittedName>
</protein>
<dbReference type="RefSeq" id="WP_054837432.1">
    <property type="nucleotide sequence ID" value="NZ_BBBA01000057.1"/>
</dbReference>
<organism evidence="1 2">
    <name type="scientific">Metallosphaera hakonensis JCM 8857 = DSM 7519</name>
    <dbReference type="NCBI Taxonomy" id="1293036"/>
    <lineage>
        <taxon>Archaea</taxon>
        <taxon>Thermoproteota</taxon>
        <taxon>Thermoprotei</taxon>
        <taxon>Sulfolobales</taxon>
        <taxon>Sulfolobaceae</taxon>
        <taxon>Metallosphaera</taxon>
    </lineage>
</organism>
<reference evidence="2" key="2">
    <citation type="submission" date="2020-03" db="EMBL/GenBank/DDBJ databases">
        <title>Complete Genome Sequences of Extremely Thermoacidophilic, Metal-Mobilizing Type-Strain Members of the Archaeal Family Sulfolobaceae: Acidianus brierleyi DSM-1651T, Acidianus sulfidivorans DSM-18786T, Metallosphaera hakonensis DSM-7519T, and Metallosphaera prunae DSM-10039T.</title>
        <authorList>
            <person name="Counts J.A."/>
            <person name="Kelly R.M."/>
        </authorList>
    </citation>
    <scope>NUCLEOTIDE SEQUENCE [LARGE SCALE GENOMIC DNA]</scope>
    <source>
        <strain evidence="2">HO1-1</strain>
    </source>
</reference>
<reference evidence="2" key="3">
    <citation type="submission" date="2020-03" db="EMBL/GenBank/DDBJ databases">
        <title>Sequencing and Assembly of Multiple Reported Metal-Biooxidizing Members of the Extremely Thermoacidophilic Archaeal Family Sulfolobaceae.</title>
        <authorList>
            <person name="Counts J.A."/>
            <person name="Kelly R.M."/>
        </authorList>
    </citation>
    <scope>NUCLEOTIDE SEQUENCE [LARGE SCALE GENOMIC DNA]</scope>
    <source>
        <strain evidence="2">HO1-1</strain>
    </source>
</reference>
<dbReference type="AlphaFoldDB" id="A0A2U9IWQ9"/>
<proteinExistence type="predicted"/>
<dbReference type="EMBL" id="CP029287">
    <property type="protein sequence ID" value="AWS00403.1"/>
    <property type="molecule type" value="Genomic_DNA"/>
</dbReference>
<reference evidence="1 2" key="1">
    <citation type="submission" date="2018-05" db="EMBL/GenBank/DDBJ databases">
        <title>Complete Genome Sequences of Extremely Thermoacidophilic, Metal-Mobilizing Type-Strain Members of the Archaeal Family Sulfolobaceae: Acidianus brierleyi DSM-1651T, Acidianus sulfidivorans DSM-18786T, Metallosphaera hakonensis DSM-7519T, and Metallosphaera prunae DSM-10039T.</title>
        <authorList>
            <person name="Counts J.A."/>
            <person name="Kelly R.M."/>
        </authorList>
    </citation>
    <scope>NUCLEOTIDE SEQUENCE [LARGE SCALE GENOMIC DNA]</scope>
    <source>
        <strain evidence="1 2">HO1-1</strain>
    </source>
</reference>
<sequence>MGNSNEVSGIVIPLLNRPSMTRISVVNVKLESNDKESESSLKPVKLLPPLLEQGYEENSLVLKAG</sequence>
<dbReference type="KEGG" id="mhk:DFR87_12785"/>
<keyword evidence="2" id="KW-1185">Reference proteome</keyword>
<evidence type="ECO:0000313" key="2">
    <source>
        <dbReference type="Proteomes" id="UP000247586"/>
    </source>
</evidence>
<dbReference type="STRING" id="1293036.GCA_001315825_03030"/>
<dbReference type="GeneID" id="36836234"/>
<dbReference type="Proteomes" id="UP000247586">
    <property type="component" value="Chromosome"/>
</dbReference>
<evidence type="ECO:0000313" key="1">
    <source>
        <dbReference type="EMBL" id="AWS00403.1"/>
    </source>
</evidence>
<name>A0A2U9IWQ9_9CREN</name>
<gene>
    <name evidence="1" type="ORF">DFR87_12785</name>
</gene>
<accession>A0A2U9IWQ9</accession>